<dbReference type="RefSeq" id="WP_074788698.1">
    <property type="nucleotide sequence ID" value="NZ_FNZX01000003.1"/>
</dbReference>
<reference evidence="2" key="1">
    <citation type="submission" date="2016-10" db="EMBL/GenBank/DDBJ databases">
        <authorList>
            <person name="Varghese N."/>
            <person name="Submissions S."/>
        </authorList>
    </citation>
    <scope>NUCLEOTIDE SEQUENCE [LARGE SCALE GENOMIC DNA]</scope>
    <source>
        <strain evidence="2">ACV-9</strain>
    </source>
</reference>
<gene>
    <name evidence="1" type="ORF">SAMN02910377_00181</name>
</gene>
<proteinExistence type="predicted"/>
<evidence type="ECO:0000313" key="2">
    <source>
        <dbReference type="Proteomes" id="UP000182321"/>
    </source>
</evidence>
<evidence type="ECO:0000313" key="1">
    <source>
        <dbReference type="EMBL" id="SEK18482.1"/>
    </source>
</evidence>
<accession>A0A1H7F2F2</accession>
<dbReference type="Pfam" id="PF18941">
    <property type="entry name" value="DUF5688"/>
    <property type="match status" value="1"/>
</dbReference>
<dbReference type="InterPro" id="IPR043743">
    <property type="entry name" value="DUF5688"/>
</dbReference>
<dbReference type="Proteomes" id="UP000182321">
    <property type="component" value="Unassembled WGS sequence"/>
</dbReference>
<keyword evidence="2" id="KW-1185">Reference proteome</keyword>
<organism evidence="1 2">
    <name type="scientific">Pseudobutyrivibrio ruminis</name>
    <dbReference type="NCBI Taxonomy" id="46206"/>
    <lineage>
        <taxon>Bacteria</taxon>
        <taxon>Bacillati</taxon>
        <taxon>Bacillota</taxon>
        <taxon>Clostridia</taxon>
        <taxon>Lachnospirales</taxon>
        <taxon>Lachnospiraceae</taxon>
        <taxon>Pseudobutyrivibrio</taxon>
    </lineage>
</organism>
<sequence>MMKNIFDVIIEENKENLSNKEFVLKHLYIGIQKESKEECIKREFGFEGLESYLYVRLDINDGIASAKLNKVMLEELSITEAEAWAQAKLNQHAETTIQPIFTAINQLLGNPCNDSLFDFEVESAGLYVISNKCMHLGASAILDDDVISEVARRCKTDKFIVCPSSKHEMLLFPDNGTMDFEEVCDLVKHINNTEVDEKDRLTDRAYKLTV</sequence>
<protein>
    <submittedName>
        <fullName evidence="1">Uncharacterized protein</fullName>
    </submittedName>
</protein>
<dbReference type="EMBL" id="FNZX01000003">
    <property type="protein sequence ID" value="SEK18482.1"/>
    <property type="molecule type" value="Genomic_DNA"/>
</dbReference>
<dbReference type="AlphaFoldDB" id="A0A1H7F2F2"/>
<name>A0A1H7F2F2_9FIRM</name>